<comment type="caution">
    <text evidence="2">The sequence shown here is derived from an EMBL/GenBank/DDBJ whole genome shotgun (WGS) entry which is preliminary data.</text>
</comment>
<gene>
    <name evidence="2" type="ORF">GALL_42680</name>
</gene>
<dbReference type="Pfam" id="PF02645">
    <property type="entry name" value="DegV"/>
    <property type="match status" value="1"/>
</dbReference>
<dbReference type="SUPFAM" id="SSF82549">
    <property type="entry name" value="DAK1/DegV-like"/>
    <property type="match status" value="1"/>
</dbReference>
<protein>
    <recommendedName>
        <fullName evidence="3">DegV domain-containing protein</fullName>
    </recommendedName>
</protein>
<name>A0A1J5T2U0_9ZZZZ</name>
<dbReference type="GO" id="GO:0008289">
    <property type="term" value="F:lipid binding"/>
    <property type="evidence" value="ECO:0007669"/>
    <property type="project" value="UniProtKB-KW"/>
</dbReference>
<dbReference type="EMBL" id="MLJW01000011">
    <property type="protein sequence ID" value="OIR14467.1"/>
    <property type="molecule type" value="Genomic_DNA"/>
</dbReference>
<dbReference type="PANTHER" id="PTHR33434:SF2">
    <property type="entry name" value="FATTY ACID-BINDING PROTEIN TM_1468"/>
    <property type="match status" value="1"/>
</dbReference>
<dbReference type="Gene3D" id="3.30.1180.10">
    <property type="match status" value="1"/>
</dbReference>
<dbReference type="InterPro" id="IPR043168">
    <property type="entry name" value="DegV_C"/>
</dbReference>
<reference evidence="2" key="1">
    <citation type="submission" date="2016-10" db="EMBL/GenBank/DDBJ databases">
        <title>Sequence of Gallionella enrichment culture.</title>
        <authorList>
            <person name="Poehlein A."/>
            <person name="Muehling M."/>
            <person name="Daniel R."/>
        </authorList>
    </citation>
    <scope>NUCLEOTIDE SEQUENCE</scope>
</reference>
<dbReference type="PANTHER" id="PTHR33434">
    <property type="entry name" value="DEGV DOMAIN-CONTAINING PROTEIN DR_1986-RELATED"/>
    <property type="match status" value="1"/>
</dbReference>
<proteinExistence type="predicted"/>
<dbReference type="AlphaFoldDB" id="A0A1J5T2U0"/>
<keyword evidence="1" id="KW-0446">Lipid-binding</keyword>
<dbReference type="NCBIfam" id="TIGR00762">
    <property type="entry name" value="DegV"/>
    <property type="match status" value="1"/>
</dbReference>
<evidence type="ECO:0008006" key="3">
    <source>
        <dbReference type="Google" id="ProtNLM"/>
    </source>
</evidence>
<sequence>MRIGLVVDSSCDLPHSFFNEDGIELMPTTLRIGDQTFEDHRNKNQTIAFHSAQMEQKADFEVESIPYSSEQIENLFLDKLVRNYDHVFCLTVTRSRSDIYENAMKASIGILGKYKKVRQDAGIDSHFSLAVINSCNIFTGTAVLAAEVMRMIKAGAAPSVIDSRIRELVPHTYCYMVPPGLQHIYKRASKRGDKSINWASFMLGSMLDIKPILLGHMDETGPVAKLRHFDAAVETMFANVTLAVWAGLAAPAICIGYGGDPVAVQKMPGFQRLQAEAESAGVAIHVAPMSMTGGVHTGPGCVTVAFISDKHTFEEKV</sequence>
<dbReference type="InterPro" id="IPR003797">
    <property type="entry name" value="DegV"/>
</dbReference>
<dbReference type="InterPro" id="IPR050270">
    <property type="entry name" value="DegV_domain_contain"/>
</dbReference>
<evidence type="ECO:0000313" key="2">
    <source>
        <dbReference type="EMBL" id="OIR14467.1"/>
    </source>
</evidence>
<dbReference type="PROSITE" id="PS51482">
    <property type="entry name" value="DEGV"/>
    <property type="match status" value="1"/>
</dbReference>
<organism evidence="2">
    <name type="scientific">mine drainage metagenome</name>
    <dbReference type="NCBI Taxonomy" id="410659"/>
    <lineage>
        <taxon>unclassified sequences</taxon>
        <taxon>metagenomes</taxon>
        <taxon>ecological metagenomes</taxon>
    </lineage>
</organism>
<dbReference type="Gene3D" id="3.40.50.10170">
    <property type="match status" value="1"/>
</dbReference>
<evidence type="ECO:0000256" key="1">
    <source>
        <dbReference type="ARBA" id="ARBA00023121"/>
    </source>
</evidence>
<accession>A0A1J5T2U0</accession>